<feature type="domain" description="C2H2-type" evidence="3">
    <location>
        <begin position="492"/>
        <end position="519"/>
    </location>
</feature>
<proteinExistence type="predicted"/>
<dbReference type="PROSITE" id="PS50157">
    <property type="entry name" value="ZINC_FINGER_C2H2_2"/>
    <property type="match status" value="5"/>
</dbReference>
<feature type="domain" description="C2H2-type" evidence="3">
    <location>
        <begin position="406"/>
        <end position="433"/>
    </location>
</feature>
<feature type="domain" description="C2H2-type" evidence="3">
    <location>
        <begin position="18"/>
        <end position="45"/>
    </location>
</feature>
<sequence length="578" mass="64532">MLVNQYYSTMEKDQEQKHVCKFCNKSFLNGKVLGGHMRCHGAKNSTKTEKKLNNIVHTNMEGGERVGYGLRVNPKKSCKISGGSTQETSEQEIICHVCDKGFDSLRALFGHMRHHSGNKRRKMVSCKECGKEFESLRAVTGHMKSHSERFRVPIESSEKLFGDSQHSGGGTSGLVKKKRSRRSRYNNNNNTAAANNNNKITPNSSVSNLSECSYYDNEYDQQEVEEVAVSLLMLSKGVRNWDGFTSLTESSDNISSALEVKSPNTSKRILNNGTLKKMKKPRLEKTQFCFANYSNYFLDDKKVSGFTEFNFGSASSDDKVVNFDDQSALALVDTAEIEKDSNVISIEMELEEEQDDDDDDEEVGVDLATGFGSLKPSCLSEKKTKFDYSNSGSEMLENSPKKNGCYKCRTCNKIFYSHQALGGHQTIHRTPKNCSTLQIYSRQTVTQFEDFPGIEAIGNSTKTEFNEVSLDLVLEVDNNRVSSMTSFEIKEHKCPICFKIFGSGQALGGHKRAHIVKDTESGPEPINILKHHSICGVSDVLDGVPMTPGNEANTEVDLKSWWLKNGQKHELLVGLIPN</sequence>
<protein>
    <recommendedName>
        <fullName evidence="3">C2H2-type domain-containing protein</fullName>
    </recommendedName>
</protein>
<dbReference type="PROSITE" id="PS00028">
    <property type="entry name" value="ZINC_FINGER_C2H2_1"/>
    <property type="match status" value="5"/>
</dbReference>
<dbReference type="Proteomes" id="UP000583929">
    <property type="component" value="Unassembled WGS sequence"/>
</dbReference>
<feature type="domain" description="C2H2-type" evidence="3">
    <location>
        <begin position="124"/>
        <end position="151"/>
    </location>
</feature>
<evidence type="ECO:0000256" key="2">
    <source>
        <dbReference type="SAM" id="MobiDB-lite"/>
    </source>
</evidence>
<evidence type="ECO:0000259" key="3">
    <source>
        <dbReference type="PROSITE" id="PS50157"/>
    </source>
</evidence>
<dbReference type="AlphaFoldDB" id="A0A7J6HQN9"/>
<dbReference type="SUPFAM" id="SSF57667">
    <property type="entry name" value="beta-beta-alpha zinc fingers"/>
    <property type="match status" value="3"/>
</dbReference>
<keyword evidence="1" id="KW-0862">Zinc</keyword>
<feature type="compositionally biased region" description="Low complexity" evidence="2">
    <location>
        <begin position="186"/>
        <end position="198"/>
    </location>
</feature>
<evidence type="ECO:0000256" key="1">
    <source>
        <dbReference type="PROSITE-ProRule" id="PRU00042"/>
    </source>
</evidence>
<organism evidence="4 5">
    <name type="scientific">Cannabis sativa</name>
    <name type="common">Hemp</name>
    <name type="synonym">Marijuana</name>
    <dbReference type="NCBI Taxonomy" id="3483"/>
    <lineage>
        <taxon>Eukaryota</taxon>
        <taxon>Viridiplantae</taxon>
        <taxon>Streptophyta</taxon>
        <taxon>Embryophyta</taxon>
        <taxon>Tracheophyta</taxon>
        <taxon>Spermatophyta</taxon>
        <taxon>Magnoliopsida</taxon>
        <taxon>eudicotyledons</taxon>
        <taxon>Gunneridae</taxon>
        <taxon>Pentapetalae</taxon>
        <taxon>rosids</taxon>
        <taxon>fabids</taxon>
        <taxon>Rosales</taxon>
        <taxon>Cannabaceae</taxon>
        <taxon>Cannabis</taxon>
    </lineage>
</organism>
<dbReference type="InterPro" id="IPR013087">
    <property type="entry name" value="Znf_C2H2_type"/>
</dbReference>
<gene>
    <name evidence="4" type="ORF">G4B88_027344</name>
</gene>
<comment type="caution">
    <text evidence="4">The sequence shown here is derived from an EMBL/GenBank/DDBJ whole genome shotgun (WGS) entry which is preliminary data.</text>
</comment>
<evidence type="ECO:0000313" key="5">
    <source>
        <dbReference type="Proteomes" id="UP000583929"/>
    </source>
</evidence>
<dbReference type="Gene3D" id="3.30.160.60">
    <property type="entry name" value="Classic Zinc Finger"/>
    <property type="match status" value="2"/>
</dbReference>
<dbReference type="SMART" id="SM00355">
    <property type="entry name" value="ZnF_C2H2"/>
    <property type="match status" value="5"/>
</dbReference>
<dbReference type="GO" id="GO:0008270">
    <property type="term" value="F:zinc ion binding"/>
    <property type="evidence" value="ECO:0007669"/>
    <property type="project" value="UniProtKB-KW"/>
</dbReference>
<feature type="domain" description="C2H2-type" evidence="3">
    <location>
        <begin position="93"/>
        <end position="120"/>
    </location>
</feature>
<evidence type="ECO:0000313" key="4">
    <source>
        <dbReference type="EMBL" id="KAF4397604.1"/>
    </source>
</evidence>
<accession>A0A7J6HQN9</accession>
<dbReference type="PANTHER" id="PTHR46869:SF9">
    <property type="entry name" value="C2H2-TYPE DOMAIN-CONTAINING PROTEIN"/>
    <property type="match status" value="1"/>
</dbReference>
<reference evidence="4 5" key="1">
    <citation type="journal article" date="2020" name="bioRxiv">
        <title>Sequence and annotation of 42 cannabis genomes reveals extensive copy number variation in cannabinoid synthesis and pathogen resistance genes.</title>
        <authorList>
            <person name="Mckernan K.J."/>
            <person name="Helbert Y."/>
            <person name="Kane L.T."/>
            <person name="Ebling H."/>
            <person name="Zhang L."/>
            <person name="Liu B."/>
            <person name="Eaton Z."/>
            <person name="Mclaughlin S."/>
            <person name="Kingan S."/>
            <person name="Baybayan P."/>
            <person name="Concepcion G."/>
            <person name="Jordan M."/>
            <person name="Riva A."/>
            <person name="Barbazuk W."/>
            <person name="Harkins T."/>
        </authorList>
    </citation>
    <scope>NUCLEOTIDE SEQUENCE [LARGE SCALE GENOMIC DNA]</scope>
    <source>
        <strain evidence="5">cv. Jamaican Lion 4</strain>
        <tissue evidence="4">Leaf</tissue>
    </source>
</reference>
<dbReference type="Pfam" id="PF13912">
    <property type="entry name" value="zf-C2H2_6"/>
    <property type="match status" value="5"/>
</dbReference>
<keyword evidence="1" id="KW-0863">Zinc-finger</keyword>
<keyword evidence="5" id="KW-1185">Reference proteome</keyword>
<keyword evidence="1" id="KW-0479">Metal-binding</keyword>
<dbReference type="InterPro" id="IPR036236">
    <property type="entry name" value="Znf_C2H2_sf"/>
</dbReference>
<name>A0A7J6HQN9_CANSA</name>
<dbReference type="EMBL" id="JAATIQ010000033">
    <property type="protein sequence ID" value="KAF4397604.1"/>
    <property type="molecule type" value="Genomic_DNA"/>
</dbReference>
<feature type="compositionally biased region" description="Basic residues" evidence="2">
    <location>
        <begin position="175"/>
        <end position="184"/>
    </location>
</feature>
<feature type="region of interest" description="Disordered" evidence="2">
    <location>
        <begin position="159"/>
        <end position="203"/>
    </location>
</feature>
<dbReference type="PANTHER" id="PTHR46869">
    <property type="entry name" value="C2H2-LIKE ZINC FINGER PROTEIN"/>
    <property type="match status" value="1"/>
</dbReference>